<reference evidence="2" key="1">
    <citation type="journal article" date="2023" name="DNA Res.">
        <title>Chromosome-level genome assembly of Phrynocephalus forsythii using third-generation DNA sequencing and Hi-C analysis.</title>
        <authorList>
            <person name="Qi Y."/>
            <person name="Zhao W."/>
            <person name="Zhao Y."/>
            <person name="Niu C."/>
            <person name="Cao S."/>
            <person name="Zhang Y."/>
        </authorList>
    </citation>
    <scope>NUCLEOTIDE SEQUENCE</scope>
    <source>
        <tissue evidence="2">Muscle</tissue>
    </source>
</reference>
<gene>
    <name evidence="2" type="ORF">JRQ81_016097</name>
</gene>
<accession>A0A9Q0XV72</accession>
<dbReference type="OrthoDB" id="6351677at2759"/>
<feature type="compositionally biased region" description="Low complexity" evidence="1">
    <location>
        <begin position="183"/>
        <end position="195"/>
    </location>
</feature>
<evidence type="ECO:0000313" key="2">
    <source>
        <dbReference type="EMBL" id="KAJ7329923.1"/>
    </source>
</evidence>
<evidence type="ECO:0000313" key="3">
    <source>
        <dbReference type="Proteomes" id="UP001142489"/>
    </source>
</evidence>
<evidence type="ECO:0000256" key="1">
    <source>
        <dbReference type="SAM" id="MobiDB-lite"/>
    </source>
</evidence>
<feature type="region of interest" description="Disordered" evidence="1">
    <location>
        <begin position="22"/>
        <end position="59"/>
    </location>
</feature>
<feature type="region of interest" description="Disordered" evidence="1">
    <location>
        <begin position="181"/>
        <end position="229"/>
    </location>
</feature>
<dbReference type="Proteomes" id="UP001142489">
    <property type="component" value="Unassembled WGS sequence"/>
</dbReference>
<comment type="caution">
    <text evidence="2">The sequence shown here is derived from an EMBL/GenBank/DDBJ whole genome shotgun (WGS) entry which is preliminary data.</text>
</comment>
<dbReference type="AlphaFoldDB" id="A0A9Q0XV72"/>
<organism evidence="2 3">
    <name type="scientific">Phrynocephalus forsythii</name>
    <dbReference type="NCBI Taxonomy" id="171643"/>
    <lineage>
        <taxon>Eukaryota</taxon>
        <taxon>Metazoa</taxon>
        <taxon>Chordata</taxon>
        <taxon>Craniata</taxon>
        <taxon>Vertebrata</taxon>
        <taxon>Euteleostomi</taxon>
        <taxon>Lepidosauria</taxon>
        <taxon>Squamata</taxon>
        <taxon>Bifurcata</taxon>
        <taxon>Unidentata</taxon>
        <taxon>Episquamata</taxon>
        <taxon>Toxicofera</taxon>
        <taxon>Iguania</taxon>
        <taxon>Acrodonta</taxon>
        <taxon>Agamidae</taxon>
        <taxon>Agaminae</taxon>
        <taxon>Phrynocephalus</taxon>
    </lineage>
</organism>
<feature type="compositionally biased region" description="Basic and acidic residues" evidence="1">
    <location>
        <begin position="197"/>
        <end position="212"/>
    </location>
</feature>
<protein>
    <submittedName>
        <fullName evidence="2">Uncharacterized protein</fullName>
    </submittedName>
</protein>
<dbReference type="EMBL" id="JAPFRF010000006">
    <property type="protein sequence ID" value="KAJ7329923.1"/>
    <property type="molecule type" value="Genomic_DNA"/>
</dbReference>
<name>A0A9Q0XV72_9SAUR</name>
<keyword evidence="3" id="KW-1185">Reference proteome</keyword>
<proteinExistence type="predicted"/>
<sequence length="264" mass="29425">MAETLHQGPIYFFDQPKTKRKCEKKLEPESLPNLISGSTDPHESGSFHRKPGHTKEQMEGNGVLVNDSSAKQVLGPPQTYGPFIVQPASEKVHSQTSQIPSHGPTEVLLPPSLDQYQSIAVAILQELEDMLNHFSKEKIIVPLGTLNILNYSWKHLIEGAWYNKKSCQELVYKNVNSSRRQSSEMSNTLSSTSELTDCERTEDLTRKSKKTVDFPSGPAKGSENPGTVLNKTISFSLSSEACKEKGWISQHSDCDPKCLEWKVP</sequence>